<evidence type="ECO:0000313" key="1">
    <source>
        <dbReference type="EMBL" id="SDU15622.1"/>
    </source>
</evidence>
<protein>
    <recommendedName>
        <fullName evidence="3">DUF3010 family protein</fullName>
    </recommendedName>
</protein>
<gene>
    <name evidence="1" type="ORF">SAMN05216210_2101</name>
</gene>
<dbReference type="Pfam" id="PF11215">
    <property type="entry name" value="DUF3010"/>
    <property type="match status" value="1"/>
</dbReference>
<evidence type="ECO:0008006" key="3">
    <source>
        <dbReference type="Google" id="ProtNLM"/>
    </source>
</evidence>
<organism evidence="1 2">
    <name type="scientific">Halopseudomonas salegens</name>
    <dbReference type="NCBI Taxonomy" id="1434072"/>
    <lineage>
        <taxon>Bacteria</taxon>
        <taxon>Pseudomonadati</taxon>
        <taxon>Pseudomonadota</taxon>
        <taxon>Gammaproteobacteria</taxon>
        <taxon>Pseudomonadales</taxon>
        <taxon>Pseudomonadaceae</taxon>
        <taxon>Halopseudomonas</taxon>
    </lineage>
</organism>
<reference evidence="2" key="1">
    <citation type="submission" date="2016-10" db="EMBL/GenBank/DDBJ databases">
        <authorList>
            <person name="Varghese N."/>
            <person name="Submissions S."/>
        </authorList>
    </citation>
    <scope>NUCLEOTIDE SEQUENCE [LARGE SCALE GENOMIC DNA]</scope>
    <source>
        <strain evidence="2">CECT 8338</strain>
    </source>
</reference>
<evidence type="ECO:0000313" key="2">
    <source>
        <dbReference type="Proteomes" id="UP000243924"/>
    </source>
</evidence>
<accession>A0A1H2G7W1</accession>
<dbReference type="Proteomes" id="UP000243924">
    <property type="component" value="Chromosome I"/>
</dbReference>
<name>A0A1H2G7W1_9GAMM</name>
<keyword evidence="2" id="KW-1185">Reference proteome</keyword>
<proteinExistence type="predicted"/>
<sequence length="158" mass="17900">MRASSQIGCSMKVCGVEISSNDVNLCLLSLTDELFELPDCRSRRLTLKDINSTRELRYFQQTFAKLMQDYQVDRVVIRQRPMKGKFAGGAVGFKLEAAIELISDLDVIIMSTTDIKESLKRNPMQIAYADTDLKAYQEVAFNTAYAYLMKDKYAAQEG</sequence>
<dbReference type="EMBL" id="LT629787">
    <property type="protein sequence ID" value="SDU15622.1"/>
    <property type="molecule type" value="Genomic_DNA"/>
</dbReference>
<dbReference type="STRING" id="1434072.SAMN05216210_2101"/>
<dbReference type="InterPro" id="IPR021378">
    <property type="entry name" value="DUF3010"/>
</dbReference>
<dbReference type="AlphaFoldDB" id="A0A1H2G7W1"/>